<evidence type="ECO:0000256" key="5">
    <source>
        <dbReference type="ARBA" id="ARBA00023273"/>
    </source>
</evidence>
<gene>
    <name evidence="7" type="primary">LOC100186799</name>
</gene>
<dbReference type="PANTHER" id="PTHR45973">
    <property type="entry name" value="PROTEIN PHOSPHATASE 1 REGULATORY SUBUNIT SDS22-RELATED"/>
    <property type="match status" value="1"/>
</dbReference>
<reference evidence="8" key="1">
    <citation type="journal article" date="2002" name="Science">
        <title>The draft genome of Ciona intestinalis: insights into chordate and vertebrate origins.</title>
        <authorList>
            <person name="Dehal P."/>
            <person name="Satou Y."/>
            <person name="Campbell R.K."/>
            <person name="Chapman J."/>
            <person name="Degnan B."/>
            <person name="De Tomaso A."/>
            <person name="Davidson B."/>
            <person name="Di Gregorio A."/>
            <person name="Gelpke M."/>
            <person name="Goodstein D.M."/>
            <person name="Harafuji N."/>
            <person name="Hastings K.E."/>
            <person name="Ho I."/>
            <person name="Hotta K."/>
            <person name="Huang W."/>
            <person name="Kawashima T."/>
            <person name="Lemaire P."/>
            <person name="Martinez D."/>
            <person name="Meinertzhagen I.A."/>
            <person name="Necula S."/>
            <person name="Nonaka M."/>
            <person name="Putnam N."/>
            <person name="Rash S."/>
            <person name="Saiga H."/>
            <person name="Satake M."/>
            <person name="Terry A."/>
            <person name="Yamada L."/>
            <person name="Wang H.G."/>
            <person name="Awazu S."/>
            <person name="Azumi K."/>
            <person name="Boore J."/>
            <person name="Branno M."/>
            <person name="Chin-Bow S."/>
            <person name="DeSantis R."/>
            <person name="Doyle S."/>
            <person name="Francino P."/>
            <person name="Keys D.N."/>
            <person name="Haga S."/>
            <person name="Hayashi H."/>
            <person name="Hino K."/>
            <person name="Imai K.S."/>
            <person name="Inaba K."/>
            <person name="Kano S."/>
            <person name="Kobayashi K."/>
            <person name="Kobayashi M."/>
            <person name="Lee B.I."/>
            <person name="Makabe K.W."/>
            <person name="Manohar C."/>
            <person name="Matassi G."/>
            <person name="Medina M."/>
            <person name="Mochizuki Y."/>
            <person name="Mount S."/>
            <person name="Morishita T."/>
            <person name="Miura S."/>
            <person name="Nakayama A."/>
            <person name="Nishizaka S."/>
            <person name="Nomoto H."/>
            <person name="Ohta F."/>
            <person name="Oishi K."/>
            <person name="Rigoutsos I."/>
            <person name="Sano M."/>
            <person name="Sasaki A."/>
            <person name="Sasakura Y."/>
            <person name="Shoguchi E."/>
            <person name="Shin-i T."/>
            <person name="Spagnuolo A."/>
            <person name="Stainier D."/>
            <person name="Suzuki M.M."/>
            <person name="Tassy O."/>
            <person name="Takatori N."/>
            <person name="Tokuoka M."/>
            <person name="Yagi K."/>
            <person name="Yoshizaki F."/>
            <person name="Wada S."/>
            <person name="Zhang C."/>
            <person name="Hyatt P.D."/>
            <person name="Larimer F."/>
            <person name="Detter C."/>
            <person name="Doggett N."/>
            <person name="Glavina T."/>
            <person name="Hawkins T."/>
            <person name="Richardson P."/>
            <person name="Lucas S."/>
            <person name="Kohara Y."/>
            <person name="Levine M."/>
            <person name="Satoh N."/>
            <person name="Rokhsar D.S."/>
        </authorList>
    </citation>
    <scope>NUCLEOTIDE SEQUENCE [LARGE SCALE GENOMIC DNA]</scope>
</reference>
<keyword evidence="5" id="KW-0966">Cell projection</keyword>
<dbReference type="GeneTree" id="ENSGT00940000172268"/>
<dbReference type="KEGG" id="cin:100186799"/>
<dbReference type="Proteomes" id="UP000008144">
    <property type="component" value="Chromosome 10"/>
</dbReference>
<dbReference type="AlphaFoldDB" id="F6RAM6"/>
<dbReference type="RefSeq" id="XP_002129099.1">
    <property type="nucleotide sequence ID" value="XM_002129063.4"/>
</dbReference>
<evidence type="ECO:0000313" key="7">
    <source>
        <dbReference type="Ensembl" id="ENSCINP00000020010.3"/>
    </source>
</evidence>
<keyword evidence="2" id="KW-0433">Leucine-rich repeat</keyword>
<evidence type="ECO:0000256" key="3">
    <source>
        <dbReference type="ARBA" id="ARBA00022737"/>
    </source>
</evidence>
<feature type="region of interest" description="Disordered" evidence="6">
    <location>
        <begin position="292"/>
        <end position="391"/>
    </location>
</feature>
<protein>
    <submittedName>
        <fullName evidence="7">Leucine-rich repeat-containing protein 46</fullName>
    </submittedName>
</protein>
<dbReference type="SMART" id="SM00365">
    <property type="entry name" value="LRR_SD22"/>
    <property type="match status" value="4"/>
</dbReference>
<keyword evidence="3" id="KW-0677">Repeat</keyword>
<dbReference type="GeneID" id="100186799"/>
<accession>F6RAM6</accession>
<dbReference type="STRING" id="7719.ENSCINP00000020010"/>
<dbReference type="OrthoDB" id="7451790at2759"/>
<dbReference type="InterPro" id="IPR050576">
    <property type="entry name" value="Cilia_flagella_integrity"/>
</dbReference>
<keyword evidence="4" id="KW-0969">Cilium</keyword>
<dbReference type="Ensembl" id="ENSCINT00000020010.3">
    <property type="protein sequence ID" value="ENSCINP00000020010.3"/>
    <property type="gene ID" value="ENSCING00000009890.3"/>
</dbReference>
<dbReference type="SUPFAM" id="SSF52058">
    <property type="entry name" value="L domain-like"/>
    <property type="match status" value="1"/>
</dbReference>
<accession>A0A1W2WD09</accession>
<reference evidence="7" key="4">
    <citation type="submission" date="2025-09" db="UniProtKB">
        <authorList>
            <consortium name="Ensembl"/>
        </authorList>
    </citation>
    <scope>IDENTIFICATION</scope>
</reference>
<feature type="compositionally biased region" description="Polar residues" evidence="6">
    <location>
        <begin position="336"/>
        <end position="348"/>
    </location>
</feature>
<comment type="subcellular location">
    <subcellularLocation>
        <location evidence="1">Cell projection</location>
        <location evidence="1">Cilium</location>
    </subcellularLocation>
</comment>
<evidence type="ECO:0000256" key="2">
    <source>
        <dbReference type="ARBA" id="ARBA00022614"/>
    </source>
</evidence>
<dbReference type="Gene3D" id="3.80.10.10">
    <property type="entry name" value="Ribonuclease Inhibitor"/>
    <property type="match status" value="1"/>
</dbReference>
<name>F6RAM6_CIOIN</name>
<evidence type="ECO:0000313" key="8">
    <source>
        <dbReference type="Proteomes" id="UP000008144"/>
    </source>
</evidence>
<feature type="compositionally biased region" description="Low complexity" evidence="6">
    <location>
        <begin position="319"/>
        <end position="328"/>
    </location>
</feature>
<sequence length="391" mass="44050">MAEDTKQLTVSLIIKRNVQKKTQITEEDNEKITEDLLKLTHVRLDREKISEIENLECLGNVTNLYLQSNVISKISNLDCLSSSLRFLTLSGNRITKVEGLLNLQALALLDLSDNLIKNIDFDELPQNLVFVSFKGNECCNKENYSDLLLQHLPKLKSIDGEELSDDDFTDDEEEDDNDGVECLEEKSDLALAESAPTSVWEASNKVLLRSDSRLHKLEEEHKSRIQEINKKMTLDQIENPSQKSSEEDFNVSEIEEQIRKVLADMVQAEHAVMNSFELPKLGGYKIPELVPSSDDSIPDYEPEQALEENISPKKKNLVSTGTTTSSTSKPKLIKPTNRQTNPSASRFRNFSPKAPLNKSPQPPPNKRQAVRSPAKPKSLIRIPGSRPFSKP</sequence>
<dbReference type="HOGENOM" id="CLU_717564_0_0_1"/>
<dbReference type="EMBL" id="EAAA01000598">
    <property type="status" value="NOT_ANNOTATED_CDS"/>
    <property type="molecule type" value="Genomic_DNA"/>
</dbReference>
<feature type="compositionally biased region" description="Acidic residues" evidence="6">
    <location>
        <begin position="296"/>
        <end position="306"/>
    </location>
</feature>
<dbReference type="OMA" id="KENECCN"/>
<dbReference type="PANTHER" id="PTHR45973:SF9">
    <property type="entry name" value="LEUCINE-RICH REPEAT-CONTAINING PROTEIN 46"/>
    <property type="match status" value="1"/>
</dbReference>
<evidence type="ECO:0000256" key="4">
    <source>
        <dbReference type="ARBA" id="ARBA00023069"/>
    </source>
</evidence>
<dbReference type="PROSITE" id="PS51450">
    <property type="entry name" value="LRR"/>
    <property type="match status" value="2"/>
</dbReference>
<proteinExistence type="predicted"/>
<evidence type="ECO:0000256" key="6">
    <source>
        <dbReference type="SAM" id="MobiDB-lite"/>
    </source>
</evidence>
<keyword evidence="8" id="KW-1185">Reference proteome</keyword>
<dbReference type="InterPro" id="IPR032675">
    <property type="entry name" value="LRR_dom_sf"/>
</dbReference>
<organism evidence="7 8">
    <name type="scientific">Ciona intestinalis</name>
    <name type="common">Transparent sea squirt</name>
    <name type="synonym">Ascidia intestinalis</name>
    <dbReference type="NCBI Taxonomy" id="7719"/>
    <lineage>
        <taxon>Eukaryota</taxon>
        <taxon>Metazoa</taxon>
        <taxon>Chordata</taxon>
        <taxon>Tunicata</taxon>
        <taxon>Ascidiacea</taxon>
        <taxon>Phlebobranchia</taxon>
        <taxon>Cionidae</taxon>
        <taxon>Ciona</taxon>
    </lineage>
</organism>
<reference evidence="7" key="2">
    <citation type="journal article" date="2008" name="Genome Biol.">
        <title>Improved genome assembly and evidence-based global gene model set for the chordate Ciona intestinalis: new insight into intron and operon populations.</title>
        <authorList>
            <person name="Satou Y."/>
            <person name="Mineta K."/>
            <person name="Ogasawara M."/>
            <person name="Sasakura Y."/>
            <person name="Shoguchi E."/>
            <person name="Ueno K."/>
            <person name="Yamada L."/>
            <person name="Matsumoto J."/>
            <person name="Wasserscheid J."/>
            <person name="Dewar K."/>
            <person name="Wiley G.B."/>
            <person name="Macmil S.L."/>
            <person name="Roe B.A."/>
            <person name="Zeller R.W."/>
            <person name="Hastings K.E."/>
            <person name="Lemaire P."/>
            <person name="Lindquist E."/>
            <person name="Endo T."/>
            <person name="Hotta K."/>
            <person name="Inaba K."/>
        </authorList>
    </citation>
    <scope>NUCLEOTIDE SEQUENCE [LARGE SCALE GENOMIC DNA]</scope>
    <source>
        <strain evidence="7">wild type</strain>
    </source>
</reference>
<dbReference type="InParanoid" id="F6RAM6"/>
<dbReference type="InterPro" id="IPR001611">
    <property type="entry name" value="Leu-rich_rpt"/>
</dbReference>
<reference evidence="7" key="3">
    <citation type="submission" date="2025-08" db="UniProtKB">
        <authorList>
            <consortium name="Ensembl"/>
        </authorList>
    </citation>
    <scope>IDENTIFICATION</scope>
</reference>
<evidence type="ECO:0000256" key="1">
    <source>
        <dbReference type="ARBA" id="ARBA00004138"/>
    </source>
</evidence>